<proteinExistence type="predicted"/>
<dbReference type="RefSeq" id="WP_251802983.1">
    <property type="nucleotide sequence ID" value="NZ_JAMQOL010000058.1"/>
</dbReference>
<dbReference type="EMBL" id="JAMQOL010000058">
    <property type="protein sequence ID" value="MCM4083272.1"/>
    <property type="molecule type" value="Genomic_DNA"/>
</dbReference>
<organism evidence="2 3">
    <name type="scientific">Paractinoplanes hotanensis</name>
    <dbReference type="NCBI Taxonomy" id="2906497"/>
    <lineage>
        <taxon>Bacteria</taxon>
        <taxon>Bacillati</taxon>
        <taxon>Actinomycetota</taxon>
        <taxon>Actinomycetes</taxon>
        <taxon>Micromonosporales</taxon>
        <taxon>Micromonosporaceae</taxon>
        <taxon>Paractinoplanes</taxon>
    </lineage>
</organism>
<keyword evidence="3" id="KW-1185">Reference proteome</keyword>
<keyword evidence="1" id="KW-0175">Coiled coil</keyword>
<evidence type="ECO:0000256" key="1">
    <source>
        <dbReference type="SAM" id="Coils"/>
    </source>
</evidence>
<feature type="coiled-coil region" evidence="1">
    <location>
        <begin position="32"/>
        <end position="59"/>
    </location>
</feature>
<reference evidence="2 3" key="1">
    <citation type="submission" date="2022-06" db="EMBL/GenBank/DDBJ databases">
        <title>Actinoplanes abujensis sp. nov., isolated from Nigerian arid soil.</title>
        <authorList>
            <person name="Ding P."/>
        </authorList>
    </citation>
    <scope>NUCLEOTIDE SEQUENCE [LARGE SCALE GENOMIC DNA]</scope>
    <source>
        <strain evidence="3">TRM88002</strain>
    </source>
</reference>
<protein>
    <submittedName>
        <fullName evidence="2">Uncharacterized protein</fullName>
    </submittedName>
</protein>
<dbReference type="Proteomes" id="UP001523216">
    <property type="component" value="Unassembled WGS sequence"/>
</dbReference>
<evidence type="ECO:0000313" key="3">
    <source>
        <dbReference type="Proteomes" id="UP001523216"/>
    </source>
</evidence>
<name>A0ABT0YB50_9ACTN</name>
<evidence type="ECO:0000313" key="2">
    <source>
        <dbReference type="EMBL" id="MCM4083272.1"/>
    </source>
</evidence>
<comment type="caution">
    <text evidence="2">The sequence shown here is derived from an EMBL/GenBank/DDBJ whole genome shotgun (WGS) entry which is preliminary data.</text>
</comment>
<sequence length="190" mass="22434">MHETAVQVPSAREPIDAMQRARWELRAMAGRLRTMEATLVDERRRSEKLRRERDRLRDGRSLLQRWFPAWSRTKSPAPAVEGAPACLYVVIGLEFEPLREFVQTLRQRVRIEPGHRPVVLTDCSSFALLRDFGVLLEYLPDRETWERHRPDRSWEDVLSERLSRLYRDHGTVRTVFVNRAHPPTLSELLR</sequence>
<gene>
    <name evidence="2" type="ORF">LXN57_37565</name>
</gene>
<accession>A0ABT0YB50</accession>